<feature type="non-terminal residue" evidence="1">
    <location>
        <position position="1"/>
    </location>
</feature>
<evidence type="ECO:0000313" key="1">
    <source>
        <dbReference type="EMBL" id="GAG99439.1"/>
    </source>
</evidence>
<sequence length="238" mass="28361">QMSKKFMNERKIARSKMRHARIVGYNACEGDWILMQGAGFVATERLKNDLVEHTKNRPNYNGNICSLNLMGDYEHYFKRRAFMAPHKVFVKKGTKHHPHWVSLPDFVGKSHTISGWAVNLSRVRPAWRYYCRGEQFDRLYYKPPQWNWANKANIQNLWAKNSFTPSLVEYLEETEGLTFEDIKNKAPEWMLRQLRLEAIPLKKSWRNDLPEVIKEEIKNPRYKLIYEKGEIVGRWPEF</sequence>
<comment type="caution">
    <text evidence="1">The sequence shown here is derived from an EMBL/GenBank/DDBJ whole genome shotgun (WGS) entry which is preliminary data.</text>
</comment>
<name>X1BUL7_9ZZZZ</name>
<organism evidence="1">
    <name type="scientific">marine sediment metagenome</name>
    <dbReference type="NCBI Taxonomy" id="412755"/>
    <lineage>
        <taxon>unclassified sequences</taxon>
        <taxon>metagenomes</taxon>
        <taxon>ecological metagenomes</taxon>
    </lineage>
</organism>
<protein>
    <submittedName>
        <fullName evidence="1">Uncharacterized protein</fullName>
    </submittedName>
</protein>
<dbReference type="EMBL" id="BART01027961">
    <property type="protein sequence ID" value="GAG99439.1"/>
    <property type="molecule type" value="Genomic_DNA"/>
</dbReference>
<proteinExistence type="predicted"/>
<dbReference type="AlphaFoldDB" id="X1BUL7"/>
<gene>
    <name evidence="1" type="ORF">S01H4_49438</name>
</gene>
<accession>X1BUL7</accession>
<reference evidence="1" key="1">
    <citation type="journal article" date="2014" name="Front. Microbiol.">
        <title>High frequency of phylogenetically diverse reductive dehalogenase-homologous genes in deep subseafloor sedimentary metagenomes.</title>
        <authorList>
            <person name="Kawai M."/>
            <person name="Futagami T."/>
            <person name="Toyoda A."/>
            <person name="Takaki Y."/>
            <person name="Nishi S."/>
            <person name="Hori S."/>
            <person name="Arai W."/>
            <person name="Tsubouchi T."/>
            <person name="Morono Y."/>
            <person name="Uchiyama I."/>
            <person name="Ito T."/>
            <person name="Fujiyama A."/>
            <person name="Inagaki F."/>
            <person name="Takami H."/>
        </authorList>
    </citation>
    <scope>NUCLEOTIDE SEQUENCE</scope>
    <source>
        <strain evidence="1">Expedition CK06-06</strain>
    </source>
</reference>